<protein>
    <recommendedName>
        <fullName evidence="2">FPL domain-containing protein</fullName>
    </recommendedName>
</protein>
<dbReference type="GO" id="GO:1901096">
    <property type="term" value="P:regulation of autophagosome maturation"/>
    <property type="evidence" value="ECO:0007669"/>
    <property type="project" value="TreeGrafter"/>
</dbReference>
<dbReference type="Proteomes" id="UP000054937">
    <property type="component" value="Unassembled WGS sequence"/>
</dbReference>
<feature type="domain" description="FPL" evidence="2">
    <location>
        <begin position="23"/>
        <end position="158"/>
    </location>
</feature>
<dbReference type="GO" id="GO:0005794">
    <property type="term" value="C:Golgi apparatus"/>
    <property type="evidence" value="ECO:0007669"/>
    <property type="project" value="TreeGrafter"/>
</dbReference>
<evidence type="ECO:0000256" key="1">
    <source>
        <dbReference type="ARBA" id="ARBA00023006"/>
    </source>
</evidence>
<dbReference type="GO" id="GO:0005770">
    <property type="term" value="C:late endosome"/>
    <property type="evidence" value="ECO:0007669"/>
    <property type="project" value="TreeGrafter"/>
</dbReference>
<reference evidence="3 4" key="1">
    <citation type="journal article" date="2015" name="Sci. Rep.">
        <title>Genome of the facultative scuticociliatosis pathogen Pseudocohnilembus persalinus provides insight into its virulence through horizontal gene transfer.</title>
        <authorList>
            <person name="Xiong J."/>
            <person name="Wang G."/>
            <person name="Cheng J."/>
            <person name="Tian M."/>
            <person name="Pan X."/>
            <person name="Warren A."/>
            <person name="Jiang C."/>
            <person name="Yuan D."/>
            <person name="Miao W."/>
        </authorList>
    </citation>
    <scope>NUCLEOTIDE SEQUENCE [LARGE SCALE GENOMIC DNA]</scope>
    <source>
        <strain evidence="3">36N120E</strain>
    </source>
</reference>
<keyword evidence="1" id="KW-0072">Autophagy</keyword>
<evidence type="ECO:0000259" key="2">
    <source>
        <dbReference type="Pfam" id="PF09758"/>
    </source>
</evidence>
<dbReference type="InterPro" id="IPR019155">
    <property type="entry name" value="CLEC16A/TT9_N"/>
</dbReference>
<dbReference type="Pfam" id="PF09758">
    <property type="entry name" value="FPL"/>
    <property type="match status" value="1"/>
</dbReference>
<keyword evidence="4" id="KW-1185">Reference proteome</keyword>
<dbReference type="PANTHER" id="PTHR21481:SF0">
    <property type="entry name" value="PROTEIN CLEC16A"/>
    <property type="match status" value="1"/>
</dbReference>
<name>A0A0V0R2C7_PSEPJ</name>
<evidence type="ECO:0000313" key="4">
    <source>
        <dbReference type="Proteomes" id="UP000054937"/>
    </source>
</evidence>
<dbReference type="GO" id="GO:0007034">
    <property type="term" value="P:vacuolar transport"/>
    <property type="evidence" value="ECO:0007669"/>
    <property type="project" value="TreeGrafter"/>
</dbReference>
<accession>A0A0V0R2C7</accession>
<dbReference type="PANTHER" id="PTHR21481">
    <property type="entry name" value="PROTEIN CLEC16A"/>
    <property type="match status" value="1"/>
</dbReference>
<evidence type="ECO:0000313" key="3">
    <source>
        <dbReference type="EMBL" id="KRX08625.1"/>
    </source>
</evidence>
<dbReference type="OMA" id="CRISAKT"/>
<dbReference type="InterPro" id="IPR039272">
    <property type="entry name" value="CLEC16A/TT9"/>
</dbReference>
<dbReference type="GO" id="GO:0006914">
    <property type="term" value="P:autophagy"/>
    <property type="evidence" value="ECO:0007669"/>
    <property type="project" value="UniProtKB-KW"/>
</dbReference>
<dbReference type="InParanoid" id="A0A0V0R2C7"/>
<sequence length="837" mass="100116">MSSSLKYKKKVKGKPQLILENLDQNIENFDYVCEYQVLEKLFDTLYKTRITEIVTQVISSFGMIIFNLKKPQTLNFVLSNQSINKLVCFKHYDFSQDDVVDYYISFLKSLSQKLDQNYLQLFFNYKFSNFPLLWQNIKFYNYKDQLVRTSVQNIFLGILKQSQNKILNKKYLCQFPFVLYYINQSCYLLDQWKQIDDLVLEQNIQKKHILRQLIDDQIDAIFLIEDILDVKNQKVNTLYLNSLFNYAFFPGLIQAFTFSKKGAISLNISLHILTQIFENFQNKTILEYLLLILLGRRINTNLYSLIQNTYKPPISYSFQWSQYNFWENYSELLRQTTEANFNITHFDEQDENNSQKNKDQDFQNTFKIQDITKWDNGVCEGELKRMSQALGVELVPNLFDQNINIEQKTPIFLYQTIQKDINQQLEQDNENFDQYEQQAYESYQNNPFRQILMSFLKSKDDTLLLLFGKLLQSILKNKNISTQVLQYCGLLTHTKLPENSDFQNQKYNFQSINQIQYSLLEQLSVDPLYKINTLRLLANLLQEFCLPNDQNNNQQIKLFSQKHLNLFNNAFKLCNDNLQHLIKNQIVWEFLIELFEQELENNNQEKYQIKIPYNIFFFEEQEDQNLELELRQPINNKEITRRDLLYFFLIRNLRYFLIKKSLLKDHEQNIPDIYFQFIDNETQNWKINQQYKIGIYQLKAFCTYSIDGNESKNGLVIIDQQYFLLAQKVNTQQENDKSSSEQSQENSSQHIKIEDIQEQQQIQDNNINKNSEQKEIKQEEQLQDKYIDVDVLFENPQICQEMKKLLENNKSLCKKIEMSILVRSIELTNKDKITIFQ</sequence>
<dbReference type="EMBL" id="LDAU01000061">
    <property type="protein sequence ID" value="KRX08625.1"/>
    <property type="molecule type" value="Genomic_DNA"/>
</dbReference>
<dbReference type="GO" id="GO:0016197">
    <property type="term" value="P:endosomal transport"/>
    <property type="evidence" value="ECO:0007669"/>
    <property type="project" value="TreeGrafter"/>
</dbReference>
<proteinExistence type="predicted"/>
<organism evidence="3 4">
    <name type="scientific">Pseudocohnilembus persalinus</name>
    <name type="common">Ciliate</name>
    <dbReference type="NCBI Taxonomy" id="266149"/>
    <lineage>
        <taxon>Eukaryota</taxon>
        <taxon>Sar</taxon>
        <taxon>Alveolata</taxon>
        <taxon>Ciliophora</taxon>
        <taxon>Intramacronucleata</taxon>
        <taxon>Oligohymenophorea</taxon>
        <taxon>Scuticociliatia</taxon>
        <taxon>Philasterida</taxon>
        <taxon>Pseudocohnilembidae</taxon>
        <taxon>Pseudocohnilembus</taxon>
    </lineage>
</organism>
<dbReference type="OrthoDB" id="294052at2759"/>
<gene>
    <name evidence="3" type="ORF">PPERSA_01878</name>
</gene>
<dbReference type="AlphaFoldDB" id="A0A0V0R2C7"/>
<comment type="caution">
    <text evidence="3">The sequence shown here is derived from an EMBL/GenBank/DDBJ whole genome shotgun (WGS) entry which is preliminary data.</text>
</comment>